<evidence type="ECO:0000256" key="2">
    <source>
        <dbReference type="ARBA" id="ARBA00020330"/>
    </source>
</evidence>
<evidence type="ECO:0000313" key="3">
    <source>
        <dbReference type="EMBL" id="KAJ6647868.1"/>
    </source>
</evidence>
<dbReference type="EMBL" id="WJQU01000001">
    <property type="protein sequence ID" value="KAJ6647868.1"/>
    <property type="molecule type" value="Genomic_DNA"/>
</dbReference>
<evidence type="ECO:0000313" key="4">
    <source>
        <dbReference type="Proteomes" id="UP001151699"/>
    </source>
</evidence>
<accession>A0A9Q0NCP1</accession>
<reference evidence="3" key="1">
    <citation type="submission" date="2022-07" db="EMBL/GenBank/DDBJ databases">
        <authorList>
            <person name="Trinca V."/>
            <person name="Uliana J.V.C."/>
            <person name="Torres T.T."/>
            <person name="Ward R.J."/>
            <person name="Monesi N."/>
        </authorList>
    </citation>
    <scope>NUCLEOTIDE SEQUENCE</scope>
    <source>
        <strain evidence="3">HSMRA1968</strain>
        <tissue evidence="3">Whole embryos</tissue>
    </source>
</reference>
<sequence>MSFTNWLNKIKTAEKSSVINRRNRRVHYKFHDGQEMTEEYSMDTGVLQRRVWKRENTLGGEPYWEVELGEKMRSLNNEDKFILQKAVTEPVLTKRLTKNNLEWRIRNLPYPFETYSVTATPEECCITVRTTNKKYFKKIQIPELARCELKPNQQSISVQHQHNTLIITYKKPQLLLEMEKEVLIVLQSVDTEADDYDKCTSLLKELMEKQ</sequence>
<dbReference type="AlphaFoldDB" id="A0A9Q0NCP1"/>
<dbReference type="Proteomes" id="UP001151699">
    <property type="component" value="Chromosome A"/>
</dbReference>
<keyword evidence="4" id="KW-1185">Reference proteome</keyword>
<dbReference type="PANTHER" id="PTHR31921">
    <property type="entry name" value="PROTEIN DPCD"/>
    <property type="match status" value="1"/>
</dbReference>
<proteinExistence type="inferred from homology"/>
<evidence type="ECO:0000256" key="1">
    <source>
        <dbReference type="ARBA" id="ARBA00010597"/>
    </source>
</evidence>
<protein>
    <recommendedName>
        <fullName evidence="2">Protein DPCD</fullName>
    </recommendedName>
</protein>
<organism evidence="3 4">
    <name type="scientific">Pseudolycoriella hygida</name>
    <dbReference type="NCBI Taxonomy" id="35572"/>
    <lineage>
        <taxon>Eukaryota</taxon>
        <taxon>Metazoa</taxon>
        <taxon>Ecdysozoa</taxon>
        <taxon>Arthropoda</taxon>
        <taxon>Hexapoda</taxon>
        <taxon>Insecta</taxon>
        <taxon>Pterygota</taxon>
        <taxon>Neoptera</taxon>
        <taxon>Endopterygota</taxon>
        <taxon>Diptera</taxon>
        <taxon>Nematocera</taxon>
        <taxon>Sciaroidea</taxon>
        <taxon>Sciaridae</taxon>
        <taxon>Pseudolycoriella</taxon>
    </lineage>
</organism>
<name>A0A9Q0NCP1_9DIPT</name>
<dbReference type="PRINTS" id="PR02065">
    <property type="entry name" value="PROTEINDPCD"/>
</dbReference>
<comment type="similarity">
    <text evidence="1">Belongs to the DPCD family.</text>
</comment>
<gene>
    <name evidence="3" type="primary">dpcd</name>
    <name evidence="3" type="ORF">Bhyg_03091</name>
</gene>
<dbReference type="Pfam" id="PF14913">
    <property type="entry name" value="DPCD"/>
    <property type="match status" value="1"/>
</dbReference>
<dbReference type="InterPro" id="IPR026224">
    <property type="entry name" value="DPCD"/>
</dbReference>
<comment type="caution">
    <text evidence="3">The sequence shown here is derived from an EMBL/GenBank/DDBJ whole genome shotgun (WGS) entry which is preliminary data.</text>
</comment>
<dbReference type="OrthoDB" id="10256139at2759"/>
<dbReference type="PANTHER" id="PTHR31921:SF1">
    <property type="entry name" value="PROTEIN DPCD"/>
    <property type="match status" value="1"/>
</dbReference>